<comment type="similarity">
    <text evidence="1">In the C-terminal section; belongs to the class-I pyridoxal-phosphate-dependent aminotransferase family.</text>
</comment>
<dbReference type="Gene3D" id="3.90.1150.10">
    <property type="entry name" value="Aspartate Aminotransferase, domain 1"/>
    <property type="match status" value="1"/>
</dbReference>
<dbReference type="Gene3D" id="1.10.10.10">
    <property type="entry name" value="Winged helix-like DNA-binding domain superfamily/Winged helix DNA-binding domain"/>
    <property type="match status" value="1"/>
</dbReference>
<organism evidence="7 8">
    <name type="scientific">Chitinophaga parva</name>
    <dbReference type="NCBI Taxonomy" id="2169414"/>
    <lineage>
        <taxon>Bacteria</taxon>
        <taxon>Pseudomonadati</taxon>
        <taxon>Bacteroidota</taxon>
        <taxon>Chitinophagia</taxon>
        <taxon>Chitinophagales</taxon>
        <taxon>Chitinophagaceae</taxon>
        <taxon>Chitinophaga</taxon>
    </lineage>
</organism>
<dbReference type="AlphaFoldDB" id="A0A2T7BEC0"/>
<dbReference type="InterPro" id="IPR036388">
    <property type="entry name" value="WH-like_DNA-bd_sf"/>
</dbReference>
<dbReference type="Pfam" id="PF00392">
    <property type="entry name" value="GntR"/>
    <property type="match status" value="1"/>
</dbReference>
<dbReference type="InterPro" id="IPR000524">
    <property type="entry name" value="Tscrpt_reg_HTH_GntR"/>
</dbReference>
<reference evidence="7 8" key="1">
    <citation type="submission" date="2018-04" db="EMBL/GenBank/DDBJ databases">
        <title>Chitinophaga fuyangensis sp. nov., isolated from soil in a chemical factory.</title>
        <authorList>
            <person name="Chen K."/>
        </authorList>
    </citation>
    <scope>NUCLEOTIDE SEQUENCE [LARGE SCALE GENOMIC DNA]</scope>
    <source>
        <strain evidence="7 8">LY-1</strain>
    </source>
</reference>
<accession>A0A2T7BEC0</accession>
<evidence type="ECO:0000313" key="7">
    <source>
        <dbReference type="EMBL" id="PUZ23448.1"/>
    </source>
</evidence>
<keyword evidence="8" id="KW-1185">Reference proteome</keyword>
<dbReference type="PANTHER" id="PTHR46577">
    <property type="entry name" value="HTH-TYPE TRANSCRIPTIONAL REGULATORY PROTEIN GABR"/>
    <property type="match status" value="1"/>
</dbReference>
<protein>
    <submittedName>
        <fullName evidence="7">PLP-dependent aminotransferase family protein</fullName>
    </submittedName>
</protein>
<dbReference type="InterPro" id="IPR015422">
    <property type="entry name" value="PyrdxlP-dep_Trfase_small"/>
</dbReference>
<dbReference type="SUPFAM" id="SSF46785">
    <property type="entry name" value="Winged helix' DNA-binding domain"/>
    <property type="match status" value="1"/>
</dbReference>
<feature type="domain" description="HTH gntR-type" evidence="6">
    <location>
        <begin position="29"/>
        <end position="97"/>
    </location>
</feature>
<dbReference type="InterPro" id="IPR015424">
    <property type="entry name" value="PyrdxlP-dep_Trfase"/>
</dbReference>
<dbReference type="SUPFAM" id="SSF53383">
    <property type="entry name" value="PLP-dependent transferases"/>
    <property type="match status" value="1"/>
</dbReference>
<dbReference type="GO" id="GO:0030170">
    <property type="term" value="F:pyridoxal phosphate binding"/>
    <property type="evidence" value="ECO:0007669"/>
    <property type="project" value="InterPro"/>
</dbReference>
<dbReference type="InterPro" id="IPR004839">
    <property type="entry name" value="Aminotransferase_I/II_large"/>
</dbReference>
<dbReference type="Gene3D" id="3.40.640.10">
    <property type="entry name" value="Type I PLP-dependent aspartate aminotransferase-like (Major domain)"/>
    <property type="match status" value="1"/>
</dbReference>
<evidence type="ECO:0000256" key="3">
    <source>
        <dbReference type="ARBA" id="ARBA00023015"/>
    </source>
</evidence>
<dbReference type="GO" id="GO:0008483">
    <property type="term" value="F:transaminase activity"/>
    <property type="evidence" value="ECO:0007669"/>
    <property type="project" value="UniProtKB-KW"/>
</dbReference>
<dbReference type="CDD" id="cd00609">
    <property type="entry name" value="AAT_like"/>
    <property type="match status" value="1"/>
</dbReference>
<dbReference type="OrthoDB" id="9802328at2"/>
<gene>
    <name evidence="7" type="ORF">DCC81_19380</name>
</gene>
<dbReference type="InterPro" id="IPR015421">
    <property type="entry name" value="PyrdxlP-dep_Trfase_major"/>
</dbReference>
<keyword evidence="7" id="KW-0032">Aminotransferase</keyword>
<evidence type="ECO:0000256" key="1">
    <source>
        <dbReference type="ARBA" id="ARBA00005384"/>
    </source>
</evidence>
<dbReference type="GO" id="GO:0003677">
    <property type="term" value="F:DNA binding"/>
    <property type="evidence" value="ECO:0007669"/>
    <property type="project" value="UniProtKB-KW"/>
</dbReference>
<keyword evidence="7" id="KW-0808">Transferase</keyword>
<dbReference type="InterPro" id="IPR036390">
    <property type="entry name" value="WH_DNA-bd_sf"/>
</dbReference>
<keyword evidence="5" id="KW-0804">Transcription</keyword>
<dbReference type="PROSITE" id="PS50949">
    <property type="entry name" value="HTH_GNTR"/>
    <property type="match status" value="1"/>
</dbReference>
<evidence type="ECO:0000313" key="8">
    <source>
        <dbReference type="Proteomes" id="UP000244450"/>
    </source>
</evidence>
<dbReference type="PANTHER" id="PTHR46577:SF2">
    <property type="entry name" value="TRANSCRIPTIONAL REGULATORY PROTEIN"/>
    <property type="match status" value="1"/>
</dbReference>
<dbReference type="GO" id="GO:0003700">
    <property type="term" value="F:DNA-binding transcription factor activity"/>
    <property type="evidence" value="ECO:0007669"/>
    <property type="project" value="InterPro"/>
</dbReference>
<evidence type="ECO:0000256" key="4">
    <source>
        <dbReference type="ARBA" id="ARBA00023125"/>
    </source>
</evidence>
<dbReference type="SMART" id="SM00345">
    <property type="entry name" value="HTH_GNTR"/>
    <property type="match status" value="1"/>
</dbReference>
<evidence type="ECO:0000256" key="5">
    <source>
        <dbReference type="ARBA" id="ARBA00023163"/>
    </source>
</evidence>
<dbReference type="Pfam" id="PF00155">
    <property type="entry name" value="Aminotran_1_2"/>
    <property type="match status" value="1"/>
</dbReference>
<keyword evidence="2" id="KW-0663">Pyridoxal phosphate</keyword>
<comment type="caution">
    <text evidence="7">The sequence shown here is derived from an EMBL/GenBank/DDBJ whole genome shotgun (WGS) entry which is preliminary data.</text>
</comment>
<dbReference type="Proteomes" id="UP000244450">
    <property type="component" value="Unassembled WGS sequence"/>
</dbReference>
<sequence>MRVYPSVKLYSFTVQVTKSVKLSNTVVKTYKFEIFTATIEKNIREGIFKPGHKLPSVRELKAQYKTSISTIQNGYEHLVILGLVESVPKSGYYVSNRPEVVKQAPKPRLRPVVRDAIFKHHLGLTTSLRAGRKLSEFNVAAPGDLLMPQKLLLRTMQQVIREQGAGLLHYYPSNGGATLKASIVKRAAAHQSILHPDELVVTDGALQALYIALTAVCNAGDVVAVESPCVFSALEVIRVLQLKVIEIPVDPLTGFDVDFLKKACHNTPVKAVIITPNFHNPTGLSLTQEQQLALLSIAQQHHIAVIENDIYGDLHFHGPRPSTIRRFDDSGLVLTYASYAKTLAPGIRLGWLSAGKFMQRAEQVKFALGSTVSPLYQETVNKLLAGSSYDRHVRAFRMQLARNAHFAIHLLSAHFPKKTAIITPAGGYNLWVKLPEHVDMTHFYAQCEKIGIRFTPGSTFSFSGTFDKHFRLVFADKFFPKKIEAIKLLGKRLR</sequence>
<keyword evidence="3" id="KW-0805">Transcription regulation</keyword>
<evidence type="ECO:0000256" key="2">
    <source>
        <dbReference type="ARBA" id="ARBA00022898"/>
    </source>
</evidence>
<dbReference type="CDD" id="cd07377">
    <property type="entry name" value="WHTH_GntR"/>
    <property type="match status" value="1"/>
</dbReference>
<evidence type="ECO:0000259" key="6">
    <source>
        <dbReference type="PROSITE" id="PS50949"/>
    </source>
</evidence>
<keyword evidence="4" id="KW-0238">DNA-binding</keyword>
<dbReference type="EMBL" id="QCYK01000003">
    <property type="protein sequence ID" value="PUZ23448.1"/>
    <property type="molecule type" value="Genomic_DNA"/>
</dbReference>
<proteinExistence type="inferred from homology"/>
<dbReference type="InterPro" id="IPR051446">
    <property type="entry name" value="HTH_trans_reg/aminotransferase"/>
</dbReference>
<name>A0A2T7BEC0_9BACT</name>